<dbReference type="EMBL" id="JAAAHY010000780">
    <property type="protein sequence ID" value="KAF9957429.1"/>
    <property type="molecule type" value="Genomic_DNA"/>
</dbReference>
<keyword evidence="1" id="KW-0812">Transmembrane</keyword>
<organism evidence="2 3">
    <name type="scientific">Mortierella alpina</name>
    <name type="common">Oleaginous fungus</name>
    <name type="synonym">Mortierella renispora</name>
    <dbReference type="NCBI Taxonomy" id="64518"/>
    <lineage>
        <taxon>Eukaryota</taxon>
        <taxon>Fungi</taxon>
        <taxon>Fungi incertae sedis</taxon>
        <taxon>Mucoromycota</taxon>
        <taxon>Mortierellomycotina</taxon>
        <taxon>Mortierellomycetes</taxon>
        <taxon>Mortierellales</taxon>
        <taxon>Mortierellaceae</taxon>
        <taxon>Mortierella</taxon>
    </lineage>
</organism>
<dbReference type="Proteomes" id="UP000738359">
    <property type="component" value="Unassembled WGS sequence"/>
</dbReference>
<accession>A0A9P6J1P9</accession>
<gene>
    <name evidence="2" type="ORF">BGZ70_009516</name>
</gene>
<feature type="transmembrane region" description="Helical" evidence="1">
    <location>
        <begin position="103"/>
        <end position="126"/>
    </location>
</feature>
<proteinExistence type="predicted"/>
<dbReference type="OrthoDB" id="3239304at2759"/>
<sequence>MTPLYHAYVATAIYGFLGVSGLFSVFFKKYALAKNFSVLWWTVTVLVILLSGTNMVLLATREKDEVKGICQTNLLSENNKYLGGVGVYDPVTLADDVENCYRFVLVFAGAAMAVQVLVMMVGGWVASRYTSEIKHRKDGLAYTYGQGYGPITGNQAGQTQPLVAHPYTQPSGSKGEWQ</sequence>
<name>A0A9P6J1P9_MORAP</name>
<feature type="transmembrane region" description="Helical" evidence="1">
    <location>
        <begin position="6"/>
        <end position="26"/>
    </location>
</feature>
<keyword evidence="1" id="KW-1133">Transmembrane helix</keyword>
<evidence type="ECO:0000313" key="3">
    <source>
        <dbReference type="Proteomes" id="UP000738359"/>
    </source>
</evidence>
<keyword evidence="1" id="KW-0472">Membrane</keyword>
<protein>
    <submittedName>
        <fullName evidence="2">Uncharacterized protein</fullName>
    </submittedName>
</protein>
<feature type="transmembrane region" description="Helical" evidence="1">
    <location>
        <begin position="38"/>
        <end position="59"/>
    </location>
</feature>
<reference evidence="2" key="1">
    <citation type="journal article" date="2020" name="Fungal Divers.">
        <title>Resolving the Mortierellaceae phylogeny through synthesis of multi-gene phylogenetics and phylogenomics.</title>
        <authorList>
            <person name="Vandepol N."/>
            <person name="Liber J."/>
            <person name="Desiro A."/>
            <person name="Na H."/>
            <person name="Kennedy M."/>
            <person name="Barry K."/>
            <person name="Grigoriev I.V."/>
            <person name="Miller A.N."/>
            <person name="O'Donnell K."/>
            <person name="Stajich J.E."/>
            <person name="Bonito G."/>
        </authorList>
    </citation>
    <scope>NUCLEOTIDE SEQUENCE</scope>
    <source>
        <strain evidence="2">CK1249</strain>
    </source>
</reference>
<evidence type="ECO:0000256" key="1">
    <source>
        <dbReference type="SAM" id="Phobius"/>
    </source>
</evidence>
<dbReference type="AlphaFoldDB" id="A0A9P6J1P9"/>
<keyword evidence="3" id="KW-1185">Reference proteome</keyword>
<comment type="caution">
    <text evidence="2">The sequence shown here is derived from an EMBL/GenBank/DDBJ whole genome shotgun (WGS) entry which is preliminary data.</text>
</comment>
<evidence type="ECO:0000313" key="2">
    <source>
        <dbReference type="EMBL" id="KAF9957429.1"/>
    </source>
</evidence>